<keyword evidence="2" id="KW-1185">Reference proteome</keyword>
<reference evidence="1 2" key="1">
    <citation type="journal article" date="2023" name="Sci. Data">
        <title>Genome assembly of the Korean intertidal mud-creeper Batillaria attramentaria.</title>
        <authorList>
            <person name="Patra A.K."/>
            <person name="Ho P.T."/>
            <person name="Jun S."/>
            <person name="Lee S.J."/>
            <person name="Kim Y."/>
            <person name="Won Y.J."/>
        </authorList>
    </citation>
    <scope>NUCLEOTIDE SEQUENCE [LARGE SCALE GENOMIC DNA]</scope>
    <source>
        <strain evidence="1">Wonlab-2016</strain>
    </source>
</reference>
<evidence type="ECO:0000313" key="1">
    <source>
        <dbReference type="EMBL" id="KAK7475089.1"/>
    </source>
</evidence>
<comment type="caution">
    <text evidence="1">The sequence shown here is derived from an EMBL/GenBank/DDBJ whole genome shotgun (WGS) entry which is preliminary data.</text>
</comment>
<proteinExistence type="predicted"/>
<gene>
    <name evidence="1" type="ORF">BaRGS_00033641</name>
</gene>
<organism evidence="1 2">
    <name type="scientific">Batillaria attramentaria</name>
    <dbReference type="NCBI Taxonomy" id="370345"/>
    <lineage>
        <taxon>Eukaryota</taxon>
        <taxon>Metazoa</taxon>
        <taxon>Spiralia</taxon>
        <taxon>Lophotrochozoa</taxon>
        <taxon>Mollusca</taxon>
        <taxon>Gastropoda</taxon>
        <taxon>Caenogastropoda</taxon>
        <taxon>Sorbeoconcha</taxon>
        <taxon>Cerithioidea</taxon>
        <taxon>Batillariidae</taxon>
        <taxon>Batillaria</taxon>
    </lineage>
</organism>
<dbReference type="EMBL" id="JACVVK020000415">
    <property type="protein sequence ID" value="KAK7475089.1"/>
    <property type="molecule type" value="Genomic_DNA"/>
</dbReference>
<protein>
    <recommendedName>
        <fullName evidence="3">Secreted protein</fullName>
    </recommendedName>
</protein>
<evidence type="ECO:0000313" key="2">
    <source>
        <dbReference type="Proteomes" id="UP001519460"/>
    </source>
</evidence>
<name>A0ABD0JJG7_9CAEN</name>
<evidence type="ECO:0008006" key="3">
    <source>
        <dbReference type="Google" id="ProtNLM"/>
    </source>
</evidence>
<dbReference type="Proteomes" id="UP001519460">
    <property type="component" value="Unassembled WGS sequence"/>
</dbReference>
<dbReference type="AlphaFoldDB" id="A0ABD0JJG7"/>
<sequence>MLQTQRFLSSTVFCFVRVAFLKWPEIVMEINESACAKPLISSCRRSMPGIQLSMEIEARGFLSERVFARSKSDVESRVVRTGGFFIRCTSVPVH</sequence>
<accession>A0ABD0JJG7</accession>